<name>A0A1F5EIF9_9BACT</name>
<reference evidence="7 8" key="1">
    <citation type="journal article" date="2016" name="Nat. Commun.">
        <title>Thousands of microbial genomes shed light on interconnected biogeochemical processes in an aquifer system.</title>
        <authorList>
            <person name="Anantharaman K."/>
            <person name="Brown C.T."/>
            <person name="Hug L.A."/>
            <person name="Sharon I."/>
            <person name="Castelle C.J."/>
            <person name="Probst A.J."/>
            <person name="Thomas B.C."/>
            <person name="Singh A."/>
            <person name="Wilkins M.J."/>
            <person name="Karaoz U."/>
            <person name="Brodie E.L."/>
            <person name="Williams K.H."/>
            <person name="Hubbard S.S."/>
            <person name="Banfield J.F."/>
        </authorList>
    </citation>
    <scope>NUCLEOTIDE SEQUENCE [LARGE SCALE GENOMIC DNA]</scope>
</reference>
<evidence type="ECO:0000256" key="1">
    <source>
        <dbReference type="ARBA" id="ARBA00004141"/>
    </source>
</evidence>
<keyword evidence="3 6" id="KW-0812">Transmembrane</keyword>
<evidence type="ECO:0000256" key="6">
    <source>
        <dbReference type="RuleBase" id="RU004379"/>
    </source>
</evidence>
<dbReference type="AlphaFoldDB" id="A0A1F5EIF9"/>
<dbReference type="PANTHER" id="PTHR23291">
    <property type="entry name" value="BAX INHIBITOR-RELATED"/>
    <property type="match status" value="1"/>
</dbReference>
<feature type="transmembrane region" description="Helical" evidence="6">
    <location>
        <begin position="59"/>
        <end position="79"/>
    </location>
</feature>
<dbReference type="Pfam" id="PF01027">
    <property type="entry name" value="Bax1-I"/>
    <property type="match status" value="1"/>
</dbReference>
<accession>A0A1F5EIF9</accession>
<evidence type="ECO:0000256" key="4">
    <source>
        <dbReference type="ARBA" id="ARBA00022989"/>
    </source>
</evidence>
<dbReference type="Proteomes" id="UP000179003">
    <property type="component" value="Unassembled WGS sequence"/>
</dbReference>
<feature type="transmembrane region" description="Helical" evidence="6">
    <location>
        <begin position="223"/>
        <end position="243"/>
    </location>
</feature>
<comment type="caution">
    <text evidence="7">The sequence shown here is derived from an EMBL/GenBank/DDBJ whole genome shotgun (WGS) entry which is preliminary data.</text>
</comment>
<feature type="transmembrane region" description="Helical" evidence="6">
    <location>
        <begin position="6"/>
        <end position="24"/>
    </location>
</feature>
<organism evidence="7 8">
    <name type="scientific">Candidatus Campbellbacteria bacterium RIFOXYC2_FULL_35_25</name>
    <dbReference type="NCBI Taxonomy" id="1797582"/>
    <lineage>
        <taxon>Bacteria</taxon>
        <taxon>Candidatus Campbelliibacteriota</taxon>
    </lineage>
</organism>
<evidence type="ECO:0000256" key="3">
    <source>
        <dbReference type="ARBA" id="ARBA00022692"/>
    </source>
</evidence>
<keyword evidence="5 6" id="KW-0472">Membrane</keyword>
<dbReference type="EMBL" id="MFAE01000010">
    <property type="protein sequence ID" value="OGD66986.1"/>
    <property type="molecule type" value="Genomic_DNA"/>
</dbReference>
<protein>
    <submittedName>
        <fullName evidence="7">Uncharacterized protein</fullName>
    </submittedName>
</protein>
<feature type="transmembrane region" description="Helical" evidence="6">
    <location>
        <begin position="157"/>
        <end position="179"/>
    </location>
</feature>
<evidence type="ECO:0000256" key="5">
    <source>
        <dbReference type="ARBA" id="ARBA00023136"/>
    </source>
</evidence>
<evidence type="ECO:0000313" key="8">
    <source>
        <dbReference type="Proteomes" id="UP000179003"/>
    </source>
</evidence>
<evidence type="ECO:0000313" key="7">
    <source>
        <dbReference type="EMBL" id="OGD66986.1"/>
    </source>
</evidence>
<gene>
    <name evidence="7" type="ORF">A2442_02525</name>
</gene>
<proteinExistence type="inferred from homology"/>
<feature type="transmembrane region" description="Helical" evidence="6">
    <location>
        <begin position="36"/>
        <end position="53"/>
    </location>
</feature>
<sequence>MFNILFARTFIIVGVMLLITAITARKNKLFETAKEMWVTVVSTFVFLFAIIYFADVYPINLLLVAIFSGLIGWEIGPTIEHFGKRFKLKKYLKSRGIVLKRGEKITDEQREEFEQSLVTSQYKQEWNSIVSQTLFATALSVFSTAGIVFLTSIDFSFLGGFLFISLLMLIVMGLLNIFFFRSEIFSLVRAYLGAVIFTLYLLYDFNRLETMVGDETWGTAIDIAVNIYLDIINLFLSLLEILAGSSD</sequence>
<dbReference type="PANTHER" id="PTHR23291:SF50">
    <property type="entry name" value="PROTEIN LIFEGUARD 4"/>
    <property type="match status" value="1"/>
</dbReference>
<dbReference type="STRING" id="1797582.A2442_02525"/>
<keyword evidence="4 6" id="KW-1133">Transmembrane helix</keyword>
<feature type="transmembrane region" description="Helical" evidence="6">
    <location>
        <begin position="129"/>
        <end position="151"/>
    </location>
</feature>
<feature type="transmembrane region" description="Helical" evidence="6">
    <location>
        <begin position="186"/>
        <end position="203"/>
    </location>
</feature>
<evidence type="ECO:0000256" key="2">
    <source>
        <dbReference type="ARBA" id="ARBA00010350"/>
    </source>
</evidence>
<comment type="similarity">
    <text evidence="2 6">Belongs to the BI1 family.</text>
</comment>
<comment type="subcellular location">
    <subcellularLocation>
        <location evidence="1">Membrane</location>
        <topology evidence="1">Multi-pass membrane protein</topology>
    </subcellularLocation>
</comment>
<dbReference type="InterPro" id="IPR006214">
    <property type="entry name" value="Bax_inhibitor_1-related"/>
</dbReference>
<dbReference type="GO" id="GO:0016020">
    <property type="term" value="C:membrane"/>
    <property type="evidence" value="ECO:0007669"/>
    <property type="project" value="UniProtKB-SubCell"/>
</dbReference>